<keyword evidence="13" id="KW-1185">Reference proteome</keyword>
<comment type="cofactor">
    <cofactor evidence="1">
        <name>Zn(2+)</name>
        <dbReference type="ChEBI" id="CHEBI:29105"/>
    </cofactor>
</comment>
<dbReference type="Gene3D" id="3.40.225.10">
    <property type="entry name" value="Class II aldolase/adducin N-terminal domain"/>
    <property type="match status" value="1"/>
</dbReference>
<dbReference type="InterPro" id="IPR050013">
    <property type="entry name" value="OtnC"/>
</dbReference>
<proteinExistence type="predicted"/>
<comment type="caution">
    <text evidence="12">The sequence shown here is derived from an EMBL/GenBank/DDBJ whole genome shotgun (WGS) entry which is preliminary data.</text>
</comment>
<keyword evidence="3" id="KW-0862">Zinc</keyword>
<dbReference type="SMART" id="SM01007">
    <property type="entry name" value="Aldolase_II"/>
    <property type="match status" value="1"/>
</dbReference>
<reference evidence="13" key="1">
    <citation type="journal article" date="2019" name="Int. J. Syst. Evol. Microbiol.">
        <title>The Global Catalogue of Microorganisms (GCM) 10K type strain sequencing project: providing services to taxonomists for standard genome sequencing and annotation.</title>
        <authorList>
            <consortium name="The Broad Institute Genomics Platform"/>
            <consortium name="The Broad Institute Genome Sequencing Center for Infectious Disease"/>
            <person name="Wu L."/>
            <person name="Ma J."/>
        </authorList>
    </citation>
    <scope>NUCLEOTIDE SEQUENCE [LARGE SCALE GENOMIC DNA]</scope>
    <source>
        <strain evidence="13">KACC 12634</strain>
    </source>
</reference>
<dbReference type="EC" id="4.1.1.104" evidence="7"/>
<evidence type="ECO:0000313" key="13">
    <source>
        <dbReference type="Proteomes" id="UP001596470"/>
    </source>
</evidence>
<accession>A0ABW2DC12</accession>
<dbReference type="InterPro" id="IPR036409">
    <property type="entry name" value="Aldolase_II/adducin_N_sf"/>
</dbReference>
<evidence type="ECO:0000313" key="12">
    <source>
        <dbReference type="EMBL" id="MFC6959922.1"/>
    </source>
</evidence>
<evidence type="ECO:0000256" key="6">
    <source>
        <dbReference type="ARBA" id="ARBA00044745"/>
    </source>
</evidence>
<dbReference type="GO" id="GO:0016829">
    <property type="term" value="F:lyase activity"/>
    <property type="evidence" value="ECO:0007669"/>
    <property type="project" value="UniProtKB-KW"/>
</dbReference>
<dbReference type="NCBIfam" id="NF043034">
    <property type="entry name" value="OxoTetrPhDc"/>
    <property type="match status" value="1"/>
</dbReference>
<sequence length="211" mass="22350">MREALVATGRSLFERGLTHGRTGNLSVREGDSIWVTPTGASLGTLDPDGLARLDTSGRYHDGRHSSGGPISPAVPTKELFLHAALYRARPDARAVVHLHSPYATAVSCMDGLDPADALPPLTAYYAMRVGRLPLLPYHAPGDTALGPVAEAAAADHHALLLANHGPVAAGRDLASAADAIEEIEATARIFLLLQGVPNRPLTPEQIERTRR</sequence>
<organism evidence="12 13">
    <name type="scientific">Glycomyces mayteni</name>
    <dbReference type="NCBI Taxonomy" id="543887"/>
    <lineage>
        <taxon>Bacteria</taxon>
        <taxon>Bacillati</taxon>
        <taxon>Actinomycetota</taxon>
        <taxon>Actinomycetes</taxon>
        <taxon>Glycomycetales</taxon>
        <taxon>Glycomycetaceae</taxon>
        <taxon>Glycomyces</taxon>
    </lineage>
</organism>
<evidence type="ECO:0000256" key="5">
    <source>
        <dbReference type="ARBA" id="ARBA00023277"/>
    </source>
</evidence>
<comment type="catalytic activity">
    <reaction evidence="10">
        <text>3-dehydro-4-O-phospho-L-erythronate + H(+) = dihydroxyacetone phosphate + CO2</text>
        <dbReference type="Rhea" id="RHEA:52404"/>
        <dbReference type="ChEBI" id="CHEBI:15378"/>
        <dbReference type="ChEBI" id="CHEBI:16526"/>
        <dbReference type="ChEBI" id="CHEBI:57642"/>
        <dbReference type="ChEBI" id="CHEBI:136592"/>
        <dbReference type="EC" id="4.1.1.104"/>
    </reaction>
</comment>
<name>A0ABW2DC12_9ACTN</name>
<keyword evidence="4 12" id="KW-0456">Lyase</keyword>
<dbReference type="InterPro" id="IPR001303">
    <property type="entry name" value="Aldolase_II/adducin_N"/>
</dbReference>
<keyword evidence="5" id="KW-0119">Carbohydrate metabolism</keyword>
<feature type="domain" description="Class II aldolase/adducin N-terminal" evidence="11">
    <location>
        <begin position="3"/>
        <end position="191"/>
    </location>
</feature>
<comment type="function">
    <text evidence="6">Catalyzes the decarboxylation of 3-oxo-tetronate 4-phosphate to dihydroxyacetone phosphate (DHAP) and CO(2).</text>
</comment>
<dbReference type="SUPFAM" id="SSF53639">
    <property type="entry name" value="AraD/HMP-PK domain-like"/>
    <property type="match status" value="1"/>
</dbReference>
<evidence type="ECO:0000256" key="8">
    <source>
        <dbReference type="ARBA" id="ARBA00044803"/>
    </source>
</evidence>
<evidence type="ECO:0000256" key="10">
    <source>
        <dbReference type="ARBA" id="ARBA00048603"/>
    </source>
</evidence>
<protein>
    <recommendedName>
        <fullName evidence="8">3-oxo-tetronate 4-phosphate decarboxylase</fullName>
        <ecNumber evidence="7">4.1.1.104</ecNumber>
    </recommendedName>
</protein>
<keyword evidence="2" id="KW-0479">Metal-binding</keyword>
<evidence type="ECO:0000256" key="4">
    <source>
        <dbReference type="ARBA" id="ARBA00023239"/>
    </source>
</evidence>
<dbReference type="Pfam" id="PF00596">
    <property type="entry name" value="Aldolase_II"/>
    <property type="match status" value="1"/>
</dbReference>
<dbReference type="NCBIfam" id="NF006000">
    <property type="entry name" value="PRK08130.1"/>
    <property type="match status" value="1"/>
</dbReference>
<evidence type="ECO:0000256" key="2">
    <source>
        <dbReference type="ARBA" id="ARBA00022723"/>
    </source>
</evidence>
<dbReference type="PANTHER" id="PTHR22789">
    <property type="entry name" value="FUCULOSE PHOSPHATE ALDOLASE"/>
    <property type="match status" value="1"/>
</dbReference>
<evidence type="ECO:0000256" key="3">
    <source>
        <dbReference type="ARBA" id="ARBA00022833"/>
    </source>
</evidence>
<evidence type="ECO:0000259" key="11">
    <source>
        <dbReference type="SMART" id="SM01007"/>
    </source>
</evidence>
<evidence type="ECO:0000256" key="7">
    <source>
        <dbReference type="ARBA" id="ARBA00044772"/>
    </source>
</evidence>
<evidence type="ECO:0000256" key="9">
    <source>
        <dbReference type="ARBA" id="ARBA00047520"/>
    </source>
</evidence>
<dbReference type="PANTHER" id="PTHR22789:SF0">
    <property type="entry name" value="3-OXO-TETRONATE 4-PHOSPHATE DECARBOXYLASE-RELATED"/>
    <property type="match status" value="1"/>
</dbReference>
<gene>
    <name evidence="12" type="primary">otnC</name>
    <name evidence="12" type="ORF">ACFQS3_22250</name>
</gene>
<dbReference type="RefSeq" id="WP_382356549.1">
    <property type="nucleotide sequence ID" value="NZ_JBHMBP010000005.1"/>
</dbReference>
<dbReference type="InterPro" id="IPR050197">
    <property type="entry name" value="Aldolase_class_II_sugar_metab"/>
</dbReference>
<comment type="catalytic activity">
    <reaction evidence="9">
        <text>3-dehydro-4-O-phospho-D-erythronate + H(+) = dihydroxyacetone phosphate + CO2</text>
        <dbReference type="Rhea" id="RHEA:52416"/>
        <dbReference type="ChEBI" id="CHEBI:15378"/>
        <dbReference type="ChEBI" id="CHEBI:16526"/>
        <dbReference type="ChEBI" id="CHEBI:57642"/>
        <dbReference type="ChEBI" id="CHEBI:136593"/>
        <dbReference type="EC" id="4.1.1.104"/>
    </reaction>
</comment>
<dbReference type="EMBL" id="JBHSYS010000005">
    <property type="protein sequence ID" value="MFC6959922.1"/>
    <property type="molecule type" value="Genomic_DNA"/>
</dbReference>
<dbReference type="Proteomes" id="UP001596470">
    <property type="component" value="Unassembled WGS sequence"/>
</dbReference>
<evidence type="ECO:0000256" key="1">
    <source>
        <dbReference type="ARBA" id="ARBA00001947"/>
    </source>
</evidence>